<dbReference type="Proteomes" id="UP001168821">
    <property type="component" value="Unassembled WGS sequence"/>
</dbReference>
<organism evidence="1 2">
    <name type="scientific">Zophobas morio</name>
    <dbReference type="NCBI Taxonomy" id="2755281"/>
    <lineage>
        <taxon>Eukaryota</taxon>
        <taxon>Metazoa</taxon>
        <taxon>Ecdysozoa</taxon>
        <taxon>Arthropoda</taxon>
        <taxon>Hexapoda</taxon>
        <taxon>Insecta</taxon>
        <taxon>Pterygota</taxon>
        <taxon>Neoptera</taxon>
        <taxon>Endopterygota</taxon>
        <taxon>Coleoptera</taxon>
        <taxon>Polyphaga</taxon>
        <taxon>Cucujiformia</taxon>
        <taxon>Tenebrionidae</taxon>
        <taxon>Zophobas</taxon>
    </lineage>
</organism>
<gene>
    <name evidence="1" type="ORF">Zmor_001867</name>
</gene>
<dbReference type="EMBL" id="JALNTZ010000001">
    <property type="protein sequence ID" value="KAJ3666425.1"/>
    <property type="molecule type" value="Genomic_DNA"/>
</dbReference>
<accession>A0AA38MPN4</accession>
<name>A0AA38MPN4_9CUCU</name>
<comment type="caution">
    <text evidence="1">The sequence shown here is derived from an EMBL/GenBank/DDBJ whole genome shotgun (WGS) entry which is preliminary data.</text>
</comment>
<reference evidence="1" key="1">
    <citation type="journal article" date="2023" name="G3 (Bethesda)">
        <title>Whole genome assemblies of Zophobas morio and Tenebrio molitor.</title>
        <authorList>
            <person name="Kaur S."/>
            <person name="Stinson S.A."/>
            <person name="diCenzo G.C."/>
        </authorList>
    </citation>
    <scope>NUCLEOTIDE SEQUENCE</scope>
    <source>
        <strain evidence="1">QUZm001</strain>
    </source>
</reference>
<sequence>MTNILQSVTARPRPARNWMRCRLTESFVISVTFRMLFRRKRLPPHGHRLRGTPTERCCGKRRGKLYRKLHKLGTDKYKCPLCTVLGTHCAQRTRSVQ</sequence>
<proteinExistence type="predicted"/>
<dbReference type="AlphaFoldDB" id="A0AA38MPN4"/>
<evidence type="ECO:0000313" key="2">
    <source>
        <dbReference type="Proteomes" id="UP001168821"/>
    </source>
</evidence>
<keyword evidence="2" id="KW-1185">Reference proteome</keyword>
<evidence type="ECO:0000313" key="1">
    <source>
        <dbReference type="EMBL" id="KAJ3666425.1"/>
    </source>
</evidence>
<protein>
    <submittedName>
        <fullName evidence="1">Uncharacterized protein</fullName>
    </submittedName>
</protein>